<dbReference type="AlphaFoldDB" id="T0ZF05"/>
<dbReference type="InterPro" id="IPR001753">
    <property type="entry name" value="Enoyl-CoA_hydra/iso"/>
</dbReference>
<sequence length="193" mass="20322">DAATAGFVLTGYGPRAFCAGADIGRFRAMLGDANASRQYARACSRLLIALDRAEKPVVAALNGLALGGGLELAFRCHRIVATRQAKLQFPEIGLGIVPGIGGIAVPYRRWPQAAELFHRMLQQAERIDAQTAAHYGVLELCEDLTDLIPSAVARVHALVGRLPAPVVGPVRISAPPSIPAVSVDGARLSVAVR</sequence>
<dbReference type="Pfam" id="PF00378">
    <property type="entry name" value="ECH_1"/>
    <property type="match status" value="1"/>
</dbReference>
<dbReference type="PANTHER" id="PTHR11941:SF54">
    <property type="entry name" value="ENOYL-COA HYDRATASE, MITOCHONDRIAL"/>
    <property type="match status" value="1"/>
</dbReference>
<gene>
    <name evidence="1" type="ORF">B2A_15016</name>
</gene>
<protein>
    <submittedName>
        <fullName evidence="1">Fusion of 3-hydroxyacyl-CoA dehydrogenase and enoyl-CoA hydratase</fullName>
    </submittedName>
</protein>
<dbReference type="GO" id="GO:0006635">
    <property type="term" value="P:fatty acid beta-oxidation"/>
    <property type="evidence" value="ECO:0007669"/>
    <property type="project" value="TreeGrafter"/>
</dbReference>
<dbReference type="SUPFAM" id="SSF52096">
    <property type="entry name" value="ClpP/crotonase"/>
    <property type="match status" value="1"/>
</dbReference>
<feature type="non-terminal residue" evidence="1">
    <location>
        <position position="193"/>
    </location>
</feature>
<organism evidence="1">
    <name type="scientific">mine drainage metagenome</name>
    <dbReference type="NCBI Taxonomy" id="410659"/>
    <lineage>
        <taxon>unclassified sequences</taxon>
        <taxon>metagenomes</taxon>
        <taxon>ecological metagenomes</taxon>
    </lineage>
</organism>
<comment type="caution">
    <text evidence="1">The sequence shown here is derived from an EMBL/GenBank/DDBJ whole genome shotgun (WGS) entry which is preliminary data.</text>
</comment>
<reference evidence="1" key="1">
    <citation type="submission" date="2013-08" db="EMBL/GenBank/DDBJ databases">
        <authorList>
            <person name="Mendez C."/>
            <person name="Richter M."/>
            <person name="Ferrer M."/>
            <person name="Sanchez J."/>
        </authorList>
    </citation>
    <scope>NUCLEOTIDE SEQUENCE</scope>
</reference>
<dbReference type="Gene3D" id="3.90.226.10">
    <property type="entry name" value="2-enoyl-CoA Hydratase, Chain A, domain 1"/>
    <property type="match status" value="1"/>
</dbReference>
<feature type="non-terminal residue" evidence="1">
    <location>
        <position position="1"/>
    </location>
</feature>
<reference evidence="1" key="2">
    <citation type="journal article" date="2014" name="ISME J.">
        <title>Microbial stratification in low pH oxic and suboxic macroscopic growths along an acid mine drainage.</title>
        <authorList>
            <person name="Mendez-Garcia C."/>
            <person name="Mesa V."/>
            <person name="Sprenger R.R."/>
            <person name="Richter M."/>
            <person name="Diez M.S."/>
            <person name="Solano J."/>
            <person name="Bargiela R."/>
            <person name="Golyshina O.V."/>
            <person name="Manteca A."/>
            <person name="Ramos J.L."/>
            <person name="Gallego J.R."/>
            <person name="Llorente I."/>
            <person name="Martins Dos Santos V.A."/>
            <person name="Jensen O.N."/>
            <person name="Pelaez A.I."/>
            <person name="Sanchez J."/>
            <person name="Ferrer M."/>
        </authorList>
    </citation>
    <scope>NUCLEOTIDE SEQUENCE</scope>
</reference>
<dbReference type="CDD" id="cd06558">
    <property type="entry name" value="crotonase-like"/>
    <property type="match status" value="1"/>
</dbReference>
<dbReference type="EMBL" id="AUZZ01010925">
    <property type="protein sequence ID" value="EQD28240.1"/>
    <property type="molecule type" value="Genomic_DNA"/>
</dbReference>
<name>T0ZF05_9ZZZZ</name>
<accession>T0ZF05</accession>
<dbReference type="PANTHER" id="PTHR11941">
    <property type="entry name" value="ENOYL-COA HYDRATASE-RELATED"/>
    <property type="match status" value="1"/>
</dbReference>
<dbReference type="GO" id="GO:0003824">
    <property type="term" value="F:catalytic activity"/>
    <property type="evidence" value="ECO:0007669"/>
    <property type="project" value="UniProtKB-ARBA"/>
</dbReference>
<evidence type="ECO:0000313" key="1">
    <source>
        <dbReference type="EMBL" id="EQD28240.1"/>
    </source>
</evidence>
<dbReference type="InterPro" id="IPR029045">
    <property type="entry name" value="ClpP/crotonase-like_dom_sf"/>
</dbReference>
<proteinExistence type="predicted"/>